<name>A0A6A5GSV4_CAERE</name>
<organism evidence="1 2">
    <name type="scientific">Caenorhabditis remanei</name>
    <name type="common">Caenorhabditis vulgaris</name>
    <dbReference type="NCBI Taxonomy" id="31234"/>
    <lineage>
        <taxon>Eukaryota</taxon>
        <taxon>Metazoa</taxon>
        <taxon>Ecdysozoa</taxon>
        <taxon>Nematoda</taxon>
        <taxon>Chromadorea</taxon>
        <taxon>Rhabditida</taxon>
        <taxon>Rhabditina</taxon>
        <taxon>Rhabditomorpha</taxon>
        <taxon>Rhabditoidea</taxon>
        <taxon>Rhabditidae</taxon>
        <taxon>Peloderinae</taxon>
        <taxon>Caenorhabditis</taxon>
    </lineage>
</organism>
<accession>A0A6A5GSV4</accession>
<evidence type="ECO:0000313" key="2">
    <source>
        <dbReference type="Proteomes" id="UP000483820"/>
    </source>
</evidence>
<dbReference type="AlphaFoldDB" id="A0A6A5GSV4"/>
<dbReference type="KEGG" id="crq:GCK72_014207"/>
<dbReference type="RefSeq" id="XP_053584954.1">
    <property type="nucleotide sequence ID" value="XM_053730182.1"/>
</dbReference>
<protein>
    <submittedName>
        <fullName evidence="1">Uncharacterized protein</fullName>
    </submittedName>
</protein>
<dbReference type="Proteomes" id="UP000483820">
    <property type="component" value="Chromosome IV"/>
</dbReference>
<evidence type="ECO:0000313" key="1">
    <source>
        <dbReference type="EMBL" id="KAF1757751.1"/>
    </source>
</evidence>
<reference evidence="1 2" key="1">
    <citation type="submission" date="2019-12" db="EMBL/GenBank/DDBJ databases">
        <title>Chromosome-level assembly of the Caenorhabditis remanei genome.</title>
        <authorList>
            <person name="Teterina A.A."/>
            <person name="Willis J.H."/>
            <person name="Phillips P.C."/>
        </authorList>
    </citation>
    <scope>NUCLEOTIDE SEQUENCE [LARGE SCALE GENOMIC DNA]</scope>
    <source>
        <strain evidence="1 2">PX506</strain>
        <tissue evidence="1">Whole organism</tissue>
    </source>
</reference>
<gene>
    <name evidence="1" type="ORF">GCK72_014207</name>
</gene>
<comment type="caution">
    <text evidence="1">The sequence shown here is derived from an EMBL/GenBank/DDBJ whole genome shotgun (WGS) entry which is preliminary data.</text>
</comment>
<dbReference type="GeneID" id="78775860"/>
<dbReference type="EMBL" id="WUAV01000004">
    <property type="protein sequence ID" value="KAF1757751.1"/>
    <property type="molecule type" value="Genomic_DNA"/>
</dbReference>
<dbReference type="CTD" id="78775860"/>
<sequence>MSDGLSVCIGDPSHLTFSGSHIWCWHINSGAEESLLSEFDSDTTSDLFDLVVGVLFRINLDSSLGSSEWNVNNSALVCHESRQSLHFIFAHVKGITDSSLGWCSVLRMLRTPGLDNLELSVITTDWESDNKYLVDWLDCSEDSSDEVLLILLAQRVGLELFNKFWGDDLCSLVEVEVNHLVERWVDLLLHRLLIVEYLGVSIESSGRIVSDSDRTGASGERAQHYLKFYENYILKKIT</sequence>
<proteinExistence type="predicted"/>